<evidence type="ECO:0000313" key="1">
    <source>
        <dbReference type="EMBL" id="ANZ49346.1"/>
    </source>
</evidence>
<proteinExistence type="predicted"/>
<evidence type="ECO:0000313" key="2">
    <source>
        <dbReference type="Proteomes" id="UP000203302"/>
    </source>
</evidence>
<dbReference type="RefSeq" id="YP_009293232.1">
    <property type="nucleotide sequence ID" value="NC_031127.1"/>
</dbReference>
<sequence length="57" mass="6424">MVKIVIDHHPDVIPFTAIRKDGTIAPPEQLGMTIRVVPSLTPKPLDGVAKLYHRKRR</sequence>
<dbReference type="Proteomes" id="UP000203302">
    <property type="component" value="Segment"/>
</dbReference>
<dbReference type="EMBL" id="KX397368">
    <property type="protein sequence ID" value="ANZ49346.1"/>
    <property type="molecule type" value="Genomic_DNA"/>
</dbReference>
<dbReference type="GeneID" id="29069386"/>
<reference evidence="2" key="1">
    <citation type="submission" date="2016-06" db="EMBL/GenBank/DDBJ databases">
        <authorList>
            <person name="Berg J.A."/>
            <person name="Grossarth S.E."/>
            <person name="Jarvis T.M."/>
            <person name="Merrill B.D."/>
            <person name="Breakwell D.P."/>
            <person name="Hope S."/>
            <person name="Grose J.H."/>
        </authorList>
    </citation>
    <scope>NUCLEOTIDE SEQUENCE [LARGE SCALE GENOMIC DNA]</scope>
</reference>
<organism evidence="1 2">
    <name type="scientific">Erwinia phage vB_EamM_Huxley</name>
    <dbReference type="NCBI Taxonomy" id="1883373"/>
    <lineage>
        <taxon>Viruses</taxon>
        <taxon>Duplodnaviria</taxon>
        <taxon>Heunggongvirae</taxon>
        <taxon>Uroviricota</taxon>
        <taxon>Caudoviricetes</taxon>
        <taxon>Chimalliviridae</taxon>
        <taxon>Machinavirus</taxon>
        <taxon>Machinavirus machina</taxon>
    </lineage>
</organism>
<name>A0A1B2IDJ0_9CAUD</name>
<accession>A0A1B2IDJ0</accession>
<dbReference type="KEGG" id="vg:29069386"/>
<gene>
    <name evidence="1" type="ORF">HUXLEY_264</name>
</gene>
<protein>
    <submittedName>
        <fullName evidence="1">Uncharacterized protein</fullName>
    </submittedName>
</protein>